<dbReference type="Pfam" id="PF14226">
    <property type="entry name" value="DIOX_N"/>
    <property type="match status" value="1"/>
</dbReference>
<feature type="compositionally biased region" description="Low complexity" evidence="3">
    <location>
        <begin position="23"/>
        <end position="34"/>
    </location>
</feature>
<dbReference type="PANTHER" id="PTHR34945">
    <property type="entry name" value="2-OXOGLUTARATE (2OG) AND FE(II)-DEPENDENT OXYGENASE SUPERFAMILY PROTEIN"/>
    <property type="match status" value="1"/>
</dbReference>
<dbReference type="InterPro" id="IPR026992">
    <property type="entry name" value="DIOX_N"/>
</dbReference>
<dbReference type="SUPFAM" id="SSF51197">
    <property type="entry name" value="Clavaminate synthase-like"/>
    <property type="match status" value="1"/>
</dbReference>
<sequence length="379" mass="41316">MASSAQNHQQHFPATSAPPPTPSITSTSTSTSTSDSAVTDLLSRLLHRLPPTLSDTPILLRRRSLLAATTTSPLVISFPDLNSSLSSTLTSVSESGFFQLTNHSIPSELARSAESDSLSLFNLPRHQKHQHFPRSWPLGFDADDEDDTGAGESLFLDSFCSTDSSELSLNSLREFTQEMEKIGLAVVEALSCAMGLQNPARYDPSSVCSLMWISDSSSSPGDTMAGSGKLYPYVVGLHYQIRSQKCSLLADSGSVSISTQMDSILVTLGDIAQVWSNGKLSKVKGKPILSMEESTSVTMSLLVTLPVESTVSVLSRVLTRGHGDTDTECNVNQNQDHYGETSEESKFSSFSFEDYAWNVYHDRLSLKDSLHRYRIQTQL</sequence>
<dbReference type="InterPro" id="IPR027443">
    <property type="entry name" value="IPNS-like_sf"/>
</dbReference>
<evidence type="ECO:0000259" key="4">
    <source>
        <dbReference type="Pfam" id="PF14226"/>
    </source>
</evidence>
<protein>
    <submittedName>
        <fullName evidence="5">Non-heme dioxygenase N-terminal domain-containing protein</fullName>
    </submittedName>
</protein>
<name>A0A124SG02_CYNCS</name>
<gene>
    <name evidence="5" type="ORF">Ccrd_016830</name>
</gene>
<dbReference type="EMBL" id="LEKV01001905">
    <property type="protein sequence ID" value="KVI04843.1"/>
    <property type="molecule type" value="Genomic_DNA"/>
</dbReference>
<dbReference type="OMA" id="CFPKNWP"/>
<keyword evidence="2" id="KW-0408">Iron</keyword>
<feature type="domain" description="Non-haem dioxygenase N-terminal" evidence="4">
    <location>
        <begin position="91"/>
        <end position="131"/>
    </location>
</feature>
<keyword evidence="5" id="KW-0560">Oxidoreductase</keyword>
<evidence type="ECO:0000313" key="6">
    <source>
        <dbReference type="Proteomes" id="UP000243975"/>
    </source>
</evidence>
<dbReference type="Gramene" id="KVI04843">
    <property type="protein sequence ID" value="KVI04843"/>
    <property type="gene ID" value="Ccrd_016830"/>
</dbReference>
<dbReference type="GO" id="GO:0051213">
    <property type="term" value="F:dioxygenase activity"/>
    <property type="evidence" value="ECO:0007669"/>
    <property type="project" value="UniProtKB-KW"/>
</dbReference>
<organism evidence="5 6">
    <name type="scientific">Cynara cardunculus var. scolymus</name>
    <name type="common">Globe artichoke</name>
    <name type="synonym">Cynara scolymus</name>
    <dbReference type="NCBI Taxonomy" id="59895"/>
    <lineage>
        <taxon>Eukaryota</taxon>
        <taxon>Viridiplantae</taxon>
        <taxon>Streptophyta</taxon>
        <taxon>Embryophyta</taxon>
        <taxon>Tracheophyta</taxon>
        <taxon>Spermatophyta</taxon>
        <taxon>Magnoliopsida</taxon>
        <taxon>eudicotyledons</taxon>
        <taxon>Gunneridae</taxon>
        <taxon>Pentapetalae</taxon>
        <taxon>asterids</taxon>
        <taxon>campanulids</taxon>
        <taxon>Asterales</taxon>
        <taxon>Asteraceae</taxon>
        <taxon>Carduoideae</taxon>
        <taxon>Cardueae</taxon>
        <taxon>Carduinae</taxon>
        <taxon>Cynara</taxon>
    </lineage>
</organism>
<dbReference type="AlphaFoldDB" id="A0A124SG02"/>
<comment type="caution">
    <text evidence="5">The sequence shown here is derived from an EMBL/GenBank/DDBJ whole genome shotgun (WGS) entry which is preliminary data.</text>
</comment>
<evidence type="ECO:0000256" key="1">
    <source>
        <dbReference type="ARBA" id="ARBA00022723"/>
    </source>
</evidence>
<keyword evidence="1" id="KW-0479">Metal-binding</keyword>
<proteinExistence type="predicted"/>
<dbReference type="GO" id="GO:0046872">
    <property type="term" value="F:metal ion binding"/>
    <property type="evidence" value="ECO:0007669"/>
    <property type="project" value="UniProtKB-KW"/>
</dbReference>
<feature type="compositionally biased region" description="Polar residues" evidence="3">
    <location>
        <begin position="1"/>
        <end position="12"/>
    </location>
</feature>
<dbReference type="PANTHER" id="PTHR34945:SF2">
    <property type="entry name" value="2-OXOGLUTARATE (2OG) AND FE(II)-DEPENDENT OXYGENASE SUPERFAMILY PROTEIN"/>
    <property type="match status" value="1"/>
</dbReference>
<feature type="region of interest" description="Disordered" evidence="3">
    <location>
        <begin position="1"/>
        <end position="34"/>
    </location>
</feature>
<evidence type="ECO:0000256" key="2">
    <source>
        <dbReference type="ARBA" id="ARBA00023004"/>
    </source>
</evidence>
<keyword evidence="5" id="KW-0223">Dioxygenase</keyword>
<dbReference type="Gene3D" id="2.60.120.330">
    <property type="entry name" value="B-lactam Antibiotic, Isopenicillin N Synthase, Chain"/>
    <property type="match status" value="1"/>
</dbReference>
<dbReference type="OrthoDB" id="659818at2759"/>
<evidence type="ECO:0000313" key="5">
    <source>
        <dbReference type="EMBL" id="KVI04843.1"/>
    </source>
</evidence>
<evidence type="ECO:0000256" key="3">
    <source>
        <dbReference type="SAM" id="MobiDB-lite"/>
    </source>
</evidence>
<dbReference type="STRING" id="59895.A0A124SG02"/>
<keyword evidence="6" id="KW-1185">Reference proteome</keyword>
<accession>A0A124SG02</accession>
<dbReference type="Proteomes" id="UP000243975">
    <property type="component" value="Unassembled WGS sequence"/>
</dbReference>
<reference evidence="5 6" key="1">
    <citation type="journal article" date="2016" name="Sci. Rep.">
        <title>The genome sequence of the outbreeding globe artichoke constructed de novo incorporating a phase-aware low-pass sequencing strategy of F1 progeny.</title>
        <authorList>
            <person name="Scaglione D."/>
            <person name="Reyes-Chin-Wo S."/>
            <person name="Acquadro A."/>
            <person name="Froenicke L."/>
            <person name="Portis E."/>
            <person name="Beitel C."/>
            <person name="Tirone M."/>
            <person name="Mauro R."/>
            <person name="Lo Monaco A."/>
            <person name="Mauromicale G."/>
            <person name="Faccioli P."/>
            <person name="Cattivelli L."/>
            <person name="Rieseberg L."/>
            <person name="Michelmore R."/>
            <person name="Lanteri S."/>
        </authorList>
    </citation>
    <scope>NUCLEOTIDE SEQUENCE [LARGE SCALE GENOMIC DNA]</scope>
    <source>
        <strain evidence="5">2C</strain>
    </source>
</reference>